<evidence type="ECO:0000256" key="1">
    <source>
        <dbReference type="SAM" id="MobiDB-lite"/>
    </source>
</evidence>
<proteinExistence type="predicted"/>
<sequence>MKSFSPFLTPKTKPPNPKRPHHKKSSLAFRKLFEHLF</sequence>
<dbReference type="AlphaFoldDB" id="J0PBK2"/>
<feature type="compositionally biased region" description="Basic residues" evidence="1">
    <location>
        <begin position="16"/>
        <end position="25"/>
    </location>
</feature>
<name>J0PBK2_HELPX</name>
<organism evidence="2 3">
    <name type="scientific">Helicobacter pylori Hp H-34</name>
    <dbReference type="NCBI Taxonomy" id="992069"/>
    <lineage>
        <taxon>Bacteria</taxon>
        <taxon>Pseudomonadati</taxon>
        <taxon>Campylobacterota</taxon>
        <taxon>Epsilonproteobacteria</taxon>
        <taxon>Campylobacterales</taxon>
        <taxon>Helicobacteraceae</taxon>
        <taxon>Helicobacter</taxon>
    </lineage>
</organism>
<protein>
    <submittedName>
        <fullName evidence="2">Uncharacterized protein</fullName>
    </submittedName>
</protein>
<evidence type="ECO:0000313" key="3">
    <source>
        <dbReference type="Proteomes" id="UP000004741"/>
    </source>
</evidence>
<comment type="caution">
    <text evidence="2">The sequence shown here is derived from an EMBL/GenBank/DDBJ whole genome shotgun (WGS) entry which is preliminary data.</text>
</comment>
<evidence type="ECO:0000313" key="2">
    <source>
        <dbReference type="EMBL" id="EJB95947.1"/>
    </source>
</evidence>
<dbReference type="EMBL" id="AKPH01000005">
    <property type="protein sequence ID" value="EJB95947.1"/>
    <property type="molecule type" value="Genomic_DNA"/>
</dbReference>
<reference evidence="2 3" key="1">
    <citation type="journal article" date="2013" name="Pathog. Dis.">
        <title>Genome sequences of 65 Helicobacter pylori strains isolated from asymptomatic individuals and patients with gastric cancer, peptic ulcer disease, or gastritis.</title>
        <authorList>
            <person name="Blanchard T.G."/>
            <person name="Czinn S.J."/>
            <person name="Correa P."/>
            <person name="Nakazawa T."/>
            <person name="Keelan M."/>
            <person name="Morningstar L."/>
            <person name="Santana-Cruz I."/>
            <person name="Maroo A."/>
            <person name="McCracken C."/>
            <person name="Shefchek K."/>
            <person name="Daugherty S."/>
            <person name="Song Y."/>
            <person name="Fraser C.M."/>
            <person name="Fricke W.F."/>
        </authorList>
    </citation>
    <scope>NUCLEOTIDE SEQUENCE [LARGE SCALE GENOMIC DNA]</scope>
    <source>
        <strain evidence="2 3">Hp H-34</strain>
    </source>
</reference>
<accession>J0PBK2</accession>
<dbReference type="PATRIC" id="fig|992069.3.peg.957"/>
<feature type="region of interest" description="Disordered" evidence="1">
    <location>
        <begin position="1"/>
        <end position="25"/>
    </location>
</feature>
<dbReference type="Proteomes" id="UP000004741">
    <property type="component" value="Unassembled WGS sequence"/>
</dbReference>
<gene>
    <name evidence="2" type="ORF">HPHPH34_0990</name>
</gene>